<proteinExistence type="predicted"/>
<feature type="region of interest" description="Disordered" evidence="6">
    <location>
        <begin position="113"/>
        <end position="133"/>
    </location>
</feature>
<evidence type="ECO:0000256" key="1">
    <source>
        <dbReference type="ARBA" id="ARBA00022723"/>
    </source>
</evidence>
<evidence type="ECO:0000259" key="7">
    <source>
        <dbReference type="PROSITE" id="PS50016"/>
    </source>
</evidence>
<dbReference type="OrthoDB" id="20839at2759"/>
<dbReference type="SMART" id="SM00249">
    <property type="entry name" value="PHD"/>
    <property type="match status" value="4"/>
</dbReference>
<feature type="region of interest" description="Disordered" evidence="6">
    <location>
        <begin position="236"/>
        <end position="281"/>
    </location>
</feature>
<gene>
    <name evidence="9" type="ORF">A3770_14p72330</name>
</gene>
<sequence>MMPSTSFEAKVRESDGWFQQVFKDLESESVQVLGNSKALAKASDDGKNATAATAATTTSSNGANDAKGDGAGATFARVVLERQYAVTAKGGRKAFVPAPMTFLDGLASQKAKELKGEEKKRGGGHSRNSSLDLKKLKGKSVDGLANAASAAGISKDILQYAVNSLPQLSVAEEDDKRTVFWRIMDDHFRRVDKADLGAIKNFLRNPEDDPAFKIPPVGKKYRVQWQDEERIKMQMERASTSKTGPSHSAGGAGYQTPRGTASPAVKSKSKVSTGLPGRTTLPEKKLIPITSTLCPKPKGTTPEQMSELCDVCFDGESQEGNMIVFCDSCNVAVHQQCYGIPVVPEGQWLCNKCLVVKEKGLSEKQAPSCVLCPVRDGALKPANPKHCITCTGEPSKNQEFVHLFCSQWMPETFIAPEDTGKMEPVQNLRGISKDRFKLVCSICKQRKGACIQCSHGMCATAFHPLCARATGLLMEVVGYENSDDIDLKVYCSKHTKRPVKRSLGIPQTPKAKQVEATPTPKKVVKKEAQDIAKPQDKALSIDLLAELPPGVCAALLRQMCTLFGLALADVSKDSGVDANRISSFMYKKSALTEEESQKLLAWIRKHAATMLGDSAKVIEKKALLASPKKGGGGKPGNAAVASRHQINMLRGELPKCFRNELGEYMHVYTKLLLKSEVDATRPPATPPPSTEKASERKARASRELSYALACSPESETMGELFVMQHELAKQMLVNRRNLKSLVSKVRLELPEEAKRFTEREKDMEKVNKFLEATKEAKRLLKRERRAEQQKLNLAAAEAAVAQSTRHSAGRNVEDFYKPVEDVPAPVPNVYTKDSSGQEVIYDKYSIQKTDQDLLCSVCGQGHSEEPNQIVFCEMCDLAVHQRCYGVAQIPEGEWLCWPCKEYESACLKKGMPKSQIRKPRFQGSDFTAVDAVKCACCPVKRGAFKKTRQGEWVHVVCAMWNKVSIEDKNAADCIGSVKDCVQGSQSLTCSICNQKGGAIIKCNYGHCQTFFHPLCARAAGFIMPLRSGVGTGAMVRAYCGRHGHLVQQQPLPQQHQVPISPMLVEHIEWLETNLSRLRKARQELERLRLISDVLIKREKTKTSLLRAEQEYILKCLQRPKIAKDFEEKMQNPEYAQKVLSHADYNSQKRKAYYQAYEKTKYGRQHLQAHPMVERQRVMTVDQAKATNVKLPAGYLYVPLDFPKK</sequence>
<feature type="domain" description="PHD-type" evidence="7">
    <location>
        <begin position="306"/>
        <end position="356"/>
    </location>
</feature>
<protein>
    <submittedName>
        <fullName evidence="9">Uncharacterized protein</fullName>
    </submittedName>
</protein>
<evidence type="ECO:0000256" key="5">
    <source>
        <dbReference type="SAM" id="Coils"/>
    </source>
</evidence>
<dbReference type="Pfam" id="PF13832">
    <property type="entry name" value="zf-HC5HC2H_2"/>
    <property type="match status" value="2"/>
</dbReference>
<dbReference type="GO" id="GO:0006357">
    <property type="term" value="P:regulation of transcription by RNA polymerase II"/>
    <property type="evidence" value="ECO:0007669"/>
    <property type="project" value="TreeGrafter"/>
</dbReference>
<dbReference type="InterPro" id="IPR019787">
    <property type="entry name" value="Znf_PHD-finger"/>
</dbReference>
<feature type="domain" description="PHD-type" evidence="7">
    <location>
        <begin position="852"/>
        <end position="902"/>
    </location>
</feature>
<feature type="region of interest" description="Disordered" evidence="6">
    <location>
        <begin position="678"/>
        <end position="697"/>
    </location>
</feature>
<dbReference type="PANTHER" id="PTHR13793:SF107">
    <property type="entry name" value="BROMODOMAIN-CONTAINING PROTEIN HOMOLOG"/>
    <property type="match status" value="1"/>
</dbReference>
<reference evidence="9 10" key="1">
    <citation type="submission" date="2018-07" db="EMBL/GenBank/DDBJ databases">
        <title>The complete nuclear genome of the prasinophyte Chloropicon primus (CCMP1205).</title>
        <authorList>
            <person name="Pombert J.-F."/>
            <person name="Otis C."/>
            <person name="Turmel M."/>
            <person name="Lemieux C."/>
        </authorList>
    </citation>
    <scope>NUCLEOTIDE SEQUENCE [LARGE SCALE GENOMIC DNA]</scope>
    <source>
        <strain evidence="9 10">CCMP1205</strain>
    </source>
</reference>
<keyword evidence="5" id="KW-0175">Coiled coil</keyword>
<dbReference type="CDD" id="cd15492">
    <property type="entry name" value="PHD_BRPF_JADE_like"/>
    <property type="match status" value="2"/>
</dbReference>
<dbReference type="PROSITE" id="PS51805">
    <property type="entry name" value="EPHD"/>
    <property type="match status" value="2"/>
</dbReference>
<feature type="coiled-coil region" evidence="5">
    <location>
        <begin position="769"/>
        <end position="799"/>
    </location>
</feature>
<feature type="region of interest" description="Disordered" evidence="6">
    <location>
        <begin position="40"/>
        <end position="68"/>
    </location>
</feature>
<name>A0A5B8MYJ7_9CHLO</name>
<dbReference type="InterPro" id="IPR034732">
    <property type="entry name" value="EPHD"/>
</dbReference>
<accession>A0A5B8MYJ7</accession>
<dbReference type="PROSITE" id="PS01359">
    <property type="entry name" value="ZF_PHD_1"/>
    <property type="match status" value="2"/>
</dbReference>
<dbReference type="CDD" id="cd15571">
    <property type="entry name" value="ePHD"/>
    <property type="match status" value="1"/>
</dbReference>
<evidence type="ECO:0000313" key="10">
    <source>
        <dbReference type="Proteomes" id="UP000316726"/>
    </source>
</evidence>
<evidence type="ECO:0000259" key="8">
    <source>
        <dbReference type="PROSITE" id="PS51805"/>
    </source>
</evidence>
<dbReference type="InterPro" id="IPR001965">
    <property type="entry name" value="Znf_PHD"/>
</dbReference>
<evidence type="ECO:0000256" key="6">
    <source>
        <dbReference type="SAM" id="MobiDB-lite"/>
    </source>
</evidence>
<dbReference type="EMBL" id="CP031047">
    <property type="protein sequence ID" value="QDZ24715.1"/>
    <property type="molecule type" value="Genomic_DNA"/>
</dbReference>
<keyword evidence="10" id="KW-1185">Reference proteome</keyword>
<evidence type="ECO:0000256" key="3">
    <source>
        <dbReference type="ARBA" id="ARBA00022833"/>
    </source>
</evidence>
<dbReference type="InterPro" id="IPR011011">
    <property type="entry name" value="Znf_FYVE_PHD"/>
</dbReference>
<dbReference type="InterPro" id="IPR019786">
    <property type="entry name" value="Zinc_finger_PHD-type_CS"/>
</dbReference>
<dbReference type="Proteomes" id="UP000316726">
    <property type="component" value="Chromosome 14"/>
</dbReference>
<evidence type="ECO:0000256" key="2">
    <source>
        <dbReference type="ARBA" id="ARBA00022771"/>
    </source>
</evidence>
<evidence type="ECO:0000256" key="4">
    <source>
        <dbReference type="PROSITE-ProRule" id="PRU00146"/>
    </source>
</evidence>
<feature type="coiled-coil region" evidence="5">
    <location>
        <begin position="1067"/>
        <end position="1097"/>
    </location>
</feature>
<dbReference type="Gene3D" id="3.30.40.10">
    <property type="entry name" value="Zinc/RING finger domain, C3HC4 (zinc finger)"/>
    <property type="match status" value="4"/>
</dbReference>
<dbReference type="Pfam" id="PF13831">
    <property type="entry name" value="PHD_2"/>
    <property type="match status" value="2"/>
</dbReference>
<evidence type="ECO:0000313" key="9">
    <source>
        <dbReference type="EMBL" id="QDZ24715.1"/>
    </source>
</evidence>
<feature type="compositionally biased region" description="Low complexity" evidence="6">
    <location>
        <begin position="49"/>
        <end position="65"/>
    </location>
</feature>
<keyword evidence="1" id="KW-0479">Metal-binding</keyword>
<feature type="domain" description="PHD-type" evidence="8">
    <location>
        <begin position="366"/>
        <end position="495"/>
    </location>
</feature>
<dbReference type="GO" id="GO:0008270">
    <property type="term" value="F:zinc ion binding"/>
    <property type="evidence" value="ECO:0007669"/>
    <property type="project" value="UniProtKB-KW"/>
</dbReference>
<feature type="domain" description="PHD-type" evidence="8">
    <location>
        <begin position="931"/>
        <end position="1043"/>
    </location>
</feature>
<keyword evidence="3" id="KW-0862">Zinc</keyword>
<dbReference type="AlphaFoldDB" id="A0A5B8MYJ7"/>
<keyword evidence="2 4" id="KW-0863">Zinc-finger</keyword>
<dbReference type="PANTHER" id="PTHR13793">
    <property type="entry name" value="PHD FINGER PROTEINS"/>
    <property type="match status" value="1"/>
</dbReference>
<dbReference type="InterPro" id="IPR050701">
    <property type="entry name" value="Histone_Mod_Regulator"/>
</dbReference>
<organism evidence="9 10">
    <name type="scientific">Chloropicon primus</name>
    <dbReference type="NCBI Taxonomy" id="1764295"/>
    <lineage>
        <taxon>Eukaryota</taxon>
        <taxon>Viridiplantae</taxon>
        <taxon>Chlorophyta</taxon>
        <taxon>Chloropicophyceae</taxon>
        <taxon>Chloropicales</taxon>
        <taxon>Chloropicaceae</taxon>
        <taxon>Chloropicon</taxon>
    </lineage>
</organism>
<dbReference type="SUPFAM" id="SSF57903">
    <property type="entry name" value="FYVE/PHD zinc finger"/>
    <property type="match status" value="2"/>
</dbReference>
<dbReference type="STRING" id="1764295.A0A5B8MYJ7"/>
<dbReference type="InterPro" id="IPR013083">
    <property type="entry name" value="Znf_RING/FYVE/PHD"/>
</dbReference>
<dbReference type="PROSITE" id="PS50016">
    <property type="entry name" value="ZF_PHD_2"/>
    <property type="match status" value="2"/>
</dbReference>
<feature type="compositionally biased region" description="Polar residues" evidence="6">
    <location>
        <begin position="237"/>
        <end position="246"/>
    </location>
</feature>